<evidence type="ECO:0000313" key="1">
    <source>
        <dbReference type="EMBL" id="KAF2649274.1"/>
    </source>
</evidence>
<keyword evidence="2" id="KW-1185">Reference proteome</keyword>
<evidence type="ECO:0008006" key="3">
    <source>
        <dbReference type="Google" id="ProtNLM"/>
    </source>
</evidence>
<gene>
    <name evidence="1" type="ORF">K491DRAFT_698245</name>
</gene>
<dbReference type="Gene3D" id="3.40.50.720">
    <property type="entry name" value="NAD(P)-binding Rossmann-like Domain"/>
    <property type="match status" value="1"/>
</dbReference>
<dbReference type="InterPro" id="IPR036291">
    <property type="entry name" value="NAD(P)-bd_dom_sf"/>
</dbReference>
<proteinExistence type="predicted"/>
<protein>
    <recommendedName>
        <fullName evidence="3">NAD(P)-binding domain-containing protein</fullName>
    </recommendedName>
</protein>
<name>A0A6A6SSX3_9PLEO</name>
<dbReference type="EMBL" id="MU004499">
    <property type="protein sequence ID" value="KAF2649274.1"/>
    <property type="molecule type" value="Genomic_DNA"/>
</dbReference>
<dbReference type="OrthoDB" id="3535423at2759"/>
<dbReference type="AlphaFoldDB" id="A0A6A6SSX3"/>
<dbReference type="PANTHER" id="PTHR14097">
    <property type="entry name" value="OXIDOREDUCTASE HTATIP2"/>
    <property type="match status" value="1"/>
</dbReference>
<reference evidence="1" key="1">
    <citation type="journal article" date="2020" name="Stud. Mycol.">
        <title>101 Dothideomycetes genomes: a test case for predicting lifestyles and emergence of pathogens.</title>
        <authorList>
            <person name="Haridas S."/>
            <person name="Albert R."/>
            <person name="Binder M."/>
            <person name="Bloem J."/>
            <person name="Labutti K."/>
            <person name="Salamov A."/>
            <person name="Andreopoulos B."/>
            <person name="Baker S."/>
            <person name="Barry K."/>
            <person name="Bills G."/>
            <person name="Bluhm B."/>
            <person name="Cannon C."/>
            <person name="Castanera R."/>
            <person name="Culley D."/>
            <person name="Daum C."/>
            <person name="Ezra D."/>
            <person name="Gonzalez J."/>
            <person name="Henrissat B."/>
            <person name="Kuo A."/>
            <person name="Liang C."/>
            <person name="Lipzen A."/>
            <person name="Lutzoni F."/>
            <person name="Magnuson J."/>
            <person name="Mondo S."/>
            <person name="Nolan M."/>
            <person name="Ohm R."/>
            <person name="Pangilinan J."/>
            <person name="Park H.-J."/>
            <person name="Ramirez L."/>
            <person name="Alfaro M."/>
            <person name="Sun H."/>
            <person name="Tritt A."/>
            <person name="Yoshinaga Y."/>
            <person name="Zwiers L.-H."/>
            <person name="Turgeon B."/>
            <person name="Goodwin S."/>
            <person name="Spatafora J."/>
            <person name="Crous P."/>
            <person name="Grigoriev I."/>
        </authorList>
    </citation>
    <scope>NUCLEOTIDE SEQUENCE</scope>
    <source>
        <strain evidence="1">CBS 122681</strain>
    </source>
</reference>
<dbReference type="PANTHER" id="PTHR14097:SF9">
    <property type="entry name" value="EPIMERASE, PUTATIVE (AFU_ORTHOLOGUE AFUA_8G07320)-RELATED"/>
    <property type="match status" value="1"/>
</dbReference>
<sequence>MRFRLPRSHSFSYTFHAMKIIITGVTGFIGGEVLHQAVADPAIATIYALSRKPLPEALAQLPKVTGIIHQDFSSYPTSLLEQLRGAEACIWMIGVPRPTGDPRPVDVGYTQAASTAFTTHLQPHLPPGKKFRFIYTSGAASETDQSKTLWANAAGRHSRGEAETALLQFARENEEKYQGFVVRPGLVCSRSWMVLNWDYVILLEWLALAMLGLAKEGGVSRVFENREMVGIGRRVVSGRRK</sequence>
<dbReference type="SUPFAM" id="SSF51735">
    <property type="entry name" value="NAD(P)-binding Rossmann-fold domains"/>
    <property type="match status" value="1"/>
</dbReference>
<evidence type="ECO:0000313" key="2">
    <source>
        <dbReference type="Proteomes" id="UP000799324"/>
    </source>
</evidence>
<accession>A0A6A6SSX3</accession>
<dbReference type="Proteomes" id="UP000799324">
    <property type="component" value="Unassembled WGS sequence"/>
</dbReference>
<organism evidence="1 2">
    <name type="scientific">Lophiostoma macrostomum CBS 122681</name>
    <dbReference type="NCBI Taxonomy" id="1314788"/>
    <lineage>
        <taxon>Eukaryota</taxon>
        <taxon>Fungi</taxon>
        <taxon>Dikarya</taxon>
        <taxon>Ascomycota</taxon>
        <taxon>Pezizomycotina</taxon>
        <taxon>Dothideomycetes</taxon>
        <taxon>Pleosporomycetidae</taxon>
        <taxon>Pleosporales</taxon>
        <taxon>Lophiostomataceae</taxon>
        <taxon>Lophiostoma</taxon>
    </lineage>
</organism>